<comment type="subcellular location">
    <subcellularLocation>
        <location evidence="1">Cell membrane</location>
        <topology evidence="1">Multi-pass membrane protein</topology>
    </subcellularLocation>
</comment>
<feature type="compositionally biased region" description="Low complexity" evidence="6">
    <location>
        <begin position="64"/>
        <end position="73"/>
    </location>
</feature>
<evidence type="ECO:0000313" key="9">
    <source>
        <dbReference type="EMBL" id="GES05689.1"/>
    </source>
</evidence>
<dbReference type="Pfam" id="PF06271">
    <property type="entry name" value="RDD"/>
    <property type="match status" value="1"/>
</dbReference>
<dbReference type="InterPro" id="IPR010432">
    <property type="entry name" value="RDD"/>
</dbReference>
<dbReference type="PANTHER" id="PTHR36115">
    <property type="entry name" value="PROLINE-RICH ANTIGEN HOMOLOG-RELATED"/>
    <property type="match status" value="1"/>
</dbReference>
<name>A0A5M3WBE1_9ACTN</name>
<feature type="region of interest" description="Disordered" evidence="6">
    <location>
        <begin position="1"/>
        <end position="179"/>
    </location>
</feature>
<feature type="transmembrane region" description="Helical" evidence="7">
    <location>
        <begin position="216"/>
        <end position="236"/>
    </location>
</feature>
<dbReference type="PANTHER" id="PTHR36115:SF4">
    <property type="entry name" value="MEMBRANE PROTEIN"/>
    <property type="match status" value="1"/>
</dbReference>
<gene>
    <name evidence="9" type="ORF">Acor_77570</name>
</gene>
<feature type="compositionally biased region" description="Pro residues" evidence="6">
    <location>
        <begin position="74"/>
        <end position="84"/>
    </location>
</feature>
<dbReference type="AlphaFoldDB" id="A0A5M3WBE1"/>
<reference evidence="9 10" key="1">
    <citation type="submission" date="2019-10" db="EMBL/GenBank/DDBJ databases">
        <title>Whole genome shotgun sequence of Acrocarpospora corrugata NBRC 13972.</title>
        <authorList>
            <person name="Ichikawa N."/>
            <person name="Kimura A."/>
            <person name="Kitahashi Y."/>
            <person name="Komaki H."/>
            <person name="Oguchi A."/>
        </authorList>
    </citation>
    <scope>NUCLEOTIDE SEQUENCE [LARGE SCALE GENOMIC DNA]</scope>
    <source>
        <strain evidence="9 10">NBRC 13972</strain>
    </source>
</reference>
<evidence type="ECO:0000256" key="4">
    <source>
        <dbReference type="ARBA" id="ARBA00022989"/>
    </source>
</evidence>
<proteinExistence type="predicted"/>
<organism evidence="9 10">
    <name type="scientific">Acrocarpospora corrugata</name>
    <dbReference type="NCBI Taxonomy" id="35763"/>
    <lineage>
        <taxon>Bacteria</taxon>
        <taxon>Bacillati</taxon>
        <taxon>Actinomycetota</taxon>
        <taxon>Actinomycetes</taxon>
        <taxon>Streptosporangiales</taxon>
        <taxon>Streptosporangiaceae</taxon>
        <taxon>Acrocarpospora</taxon>
    </lineage>
</organism>
<dbReference type="GO" id="GO:0005886">
    <property type="term" value="C:plasma membrane"/>
    <property type="evidence" value="ECO:0007669"/>
    <property type="project" value="UniProtKB-SubCell"/>
</dbReference>
<keyword evidence="5 7" id="KW-0472">Membrane</keyword>
<feature type="compositionally biased region" description="Low complexity" evidence="6">
    <location>
        <begin position="110"/>
        <end position="146"/>
    </location>
</feature>
<dbReference type="InterPro" id="IPR051791">
    <property type="entry name" value="Pra-immunoreactive"/>
</dbReference>
<evidence type="ECO:0000259" key="8">
    <source>
        <dbReference type="Pfam" id="PF06271"/>
    </source>
</evidence>
<evidence type="ECO:0000256" key="2">
    <source>
        <dbReference type="ARBA" id="ARBA00022475"/>
    </source>
</evidence>
<feature type="transmembrane region" description="Helical" evidence="7">
    <location>
        <begin position="248"/>
        <end position="268"/>
    </location>
</feature>
<evidence type="ECO:0000313" key="10">
    <source>
        <dbReference type="Proteomes" id="UP000334990"/>
    </source>
</evidence>
<feature type="compositionally biased region" description="Low complexity" evidence="6">
    <location>
        <begin position="91"/>
        <end position="100"/>
    </location>
</feature>
<keyword evidence="3 7" id="KW-0812">Transmembrane</keyword>
<dbReference type="OrthoDB" id="9774993at2"/>
<comment type="caution">
    <text evidence="9">The sequence shown here is derived from an EMBL/GenBank/DDBJ whole genome shotgun (WGS) entry which is preliminary data.</text>
</comment>
<evidence type="ECO:0000256" key="5">
    <source>
        <dbReference type="ARBA" id="ARBA00023136"/>
    </source>
</evidence>
<evidence type="ECO:0000256" key="3">
    <source>
        <dbReference type="ARBA" id="ARBA00022692"/>
    </source>
</evidence>
<keyword evidence="2" id="KW-1003">Cell membrane</keyword>
<keyword evidence="10" id="KW-1185">Reference proteome</keyword>
<evidence type="ECO:0000256" key="1">
    <source>
        <dbReference type="ARBA" id="ARBA00004651"/>
    </source>
</evidence>
<sequence length="366" mass="39255">MSTQPPYPQDDSERGEQGAEQPAQEFDPDVTVMSRNPAPGSRPVYGPPASGAYGQAGGTGAYGQGYPQQQQQQPAPPPPPPPPNGYGQGYGQSQPQYSQGPGQGYGQGYGQQAHSREQQYGQQQPDYGQQGHTQPVQAQPGYAQQPGYPPQPGYGQGYQQQPPPGYGQPQQYGYGPGGYGQPQGGYGYGQAPLPAGVPAPFAEWWQRLVARIIDGALYGIVLLALGIIAAGIWVAGDRFDIETQSVQYASPLVWLLPAILATLAFFGYEFLMLKQRGQTLGKIVMGIKVVRLGRGLDGGLDNDAALRRAGALAGPLVLTWIPGIRVIGAWLVYLYWLVGLLWPLWDKPLQQSLLDKAANTVVVKVK</sequence>
<keyword evidence="4 7" id="KW-1133">Transmembrane helix</keyword>
<accession>A0A5M3WBE1</accession>
<feature type="transmembrane region" description="Helical" evidence="7">
    <location>
        <begin position="326"/>
        <end position="345"/>
    </location>
</feature>
<dbReference type="EMBL" id="BLAD01000108">
    <property type="protein sequence ID" value="GES05689.1"/>
    <property type="molecule type" value="Genomic_DNA"/>
</dbReference>
<dbReference type="RefSeq" id="WP_155341666.1">
    <property type="nucleotide sequence ID" value="NZ_BAAABN010000052.1"/>
</dbReference>
<protein>
    <recommendedName>
        <fullName evidence="8">RDD domain-containing protein</fullName>
    </recommendedName>
</protein>
<dbReference type="Proteomes" id="UP000334990">
    <property type="component" value="Unassembled WGS sequence"/>
</dbReference>
<feature type="compositionally biased region" description="Gly residues" evidence="6">
    <location>
        <begin position="54"/>
        <end position="63"/>
    </location>
</feature>
<evidence type="ECO:0000256" key="6">
    <source>
        <dbReference type="SAM" id="MobiDB-lite"/>
    </source>
</evidence>
<evidence type="ECO:0000256" key="7">
    <source>
        <dbReference type="SAM" id="Phobius"/>
    </source>
</evidence>
<feature type="domain" description="RDD" evidence="8">
    <location>
        <begin position="202"/>
        <end position="359"/>
    </location>
</feature>